<feature type="chain" id="PRO_5040271565" description="Receptor L-domain domain-containing protein" evidence="8">
    <location>
        <begin position="21"/>
        <end position="435"/>
    </location>
</feature>
<evidence type="ECO:0000256" key="7">
    <source>
        <dbReference type="ARBA" id="ARBA00023180"/>
    </source>
</evidence>
<sequence length="435" mass="47952">MKLTRSLCSNLLLIASTCYASKFKSQSDDQSSEIHIDPKCFKQDYQIHSTSDLNQISDCTVISGNVHVTHYDSDSLYLGSIKEIKGDLTVRNVSNLIRIEAYNLNSIGGSLELNTLNSLTTLSFPKLENIETLKWQVLPILTSVNLDSGIKTINSVIMSDTSLTGFGGFNVETLKTLNINNNRFLEIIESTVSEITGDLLVAANAKNIQVSLPNLTWVKSMTIKDVTSINLENLQIIEKNADFSNNKFKSLQLSKLKSTGDTLSIIKNKDLEELQFDQLSEVGGGLMIIDNDKVQNINFFPSLKSVGGAIEFHGDIDKNHFSNLKIIKGSAIMKSSSEEFDCSDWMKNEVGDVVRGGKVECGSGKSTSTEVVMVDESGERTQGEPGINDKNKNKNATKYGNSLFKSSGSKKDKCFTPLITVVFIHMFGFLLKCIF</sequence>
<dbReference type="Gene3D" id="3.80.20.20">
    <property type="entry name" value="Receptor L-domain"/>
    <property type="match status" value="2"/>
</dbReference>
<accession>A0A9P6WLQ3</accession>
<dbReference type="Pfam" id="PF01030">
    <property type="entry name" value="Recep_L_domain"/>
    <property type="match status" value="1"/>
</dbReference>
<dbReference type="SUPFAM" id="SSF52058">
    <property type="entry name" value="L domain-like"/>
    <property type="match status" value="2"/>
</dbReference>
<evidence type="ECO:0000256" key="8">
    <source>
        <dbReference type="SAM" id="SignalP"/>
    </source>
</evidence>
<proteinExistence type="inferred from homology"/>
<dbReference type="InterPro" id="IPR000494">
    <property type="entry name" value="Rcpt_L-dom"/>
</dbReference>
<evidence type="ECO:0000256" key="1">
    <source>
        <dbReference type="ARBA" id="ARBA00004191"/>
    </source>
</evidence>
<dbReference type="InterPro" id="IPR036941">
    <property type="entry name" value="Rcpt_L-dom_sf"/>
</dbReference>
<organism evidence="10 11">
    <name type="scientific">Pichia californica</name>
    <dbReference type="NCBI Taxonomy" id="460514"/>
    <lineage>
        <taxon>Eukaryota</taxon>
        <taxon>Fungi</taxon>
        <taxon>Dikarya</taxon>
        <taxon>Ascomycota</taxon>
        <taxon>Saccharomycotina</taxon>
        <taxon>Pichiomycetes</taxon>
        <taxon>Pichiales</taxon>
        <taxon>Pichiaceae</taxon>
        <taxon>Pichia</taxon>
    </lineage>
</organism>
<keyword evidence="11" id="KW-1185">Reference proteome</keyword>
<name>A0A9P6WLQ3_9ASCO</name>
<keyword evidence="6 8" id="KW-0732">Signal</keyword>
<evidence type="ECO:0000256" key="5">
    <source>
        <dbReference type="ARBA" id="ARBA00022525"/>
    </source>
</evidence>
<keyword evidence="5" id="KW-0964">Secreted</keyword>
<dbReference type="InterPro" id="IPR051648">
    <property type="entry name" value="CWI-Assembly_Regulator"/>
</dbReference>
<gene>
    <name evidence="10" type="ORF">C6P40_000965</name>
</gene>
<keyword evidence="4" id="KW-0134">Cell wall</keyword>
<dbReference type="GO" id="GO:0031505">
    <property type="term" value="P:fungal-type cell wall organization"/>
    <property type="evidence" value="ECO:0007669"/>
    <property type="project" value="TreeGrafter"/>
</dbReference>
<evidence type="ECO:0000256" key="2">
    <source>
        <dbReference type="ARBA" id="ARBA00004609"/>
    </source>
</evidence>
<protein>
    <recommendedName>
        <fullName evidence="9">Receptor L-domain domain-containing protein</fullName>
    </recommendedName>
</protein>
<feature type="signal peptide" evidence="8">
    <location>
        <begin position="1"/>
        <end position="20"/>
    </location>
</feature>
<dbReference type="Proteomes" id="UP000697127">
    <property type="component" value="Unassembled WGS sequence"/>
</dbReference>
<dbReference type="EMBL" id="PUHW01000150">
    <property type="protein sequence ID" value="KAG0688447.1"/>
    <property type="molecule type" value="Genomic_DNA"/>
</dbReference>
<dbReference type="AlphaFoldDB" id="A0A9P6WLQ3"/>
<evidence type="ECO:0000256" key="3">
    <source>
        <dbReference type="ARBA" id="ARBA00005798"/>
    </source>
</evidence>
<evidence type="ECO:0000313" key="10">
    <source>
        <dbReference type="EMBL" id="KAG0688447.1"/>
    </source>
</evidence>
<evidence type="ECO:0000256" key="4">
    <source>
        <dbReference type="ARBA" id="ARBA00022512"/>
    </source>
</evidence>
<evidence type="ECO:0000259" key="9">
    <source>
        <dbReference type="Pfam" id="PF01030"/>
    </source>
</evidence>
<dbReference type="GO" id="GO:0009986">
    <property type="term" value="C:cell surface"/>
    <property type="evidence" value="ECO:0007669"/>
    <property type="project" value="TreeGrafter"/>
</dbReference>
<dbReference type="PANTHER" id="PTHR31018:SF3">
    <property type="entry name" value="RECEPTOR PROTEIN-TYROSINE KINASE"/>
    <property type="match status" value="1"/>
</dbReference>
<comment type="subcellular location">
    <subcellularLocation>
        <location evidence="2">Cell membrane</location>
        <topology evidence="2">Lipid-anchor</topology>
        <topology evidence="2">GPI-anchor</topology>
    </subcellularLocation>
    <subcellularLocation>
        <location evidence="1">Secreted</location>
        <location evidence="1">Cell wall</location>
    </subcellularLocation>
</comment>
<evidence type="ECO:0000256" key="6">
    <source>
        <dbReference type="ARBA" id="ARBA00022729"/>
    </source>
</evidence>
<comment type="caution">
    <text evidence="10">The sequence shown here is derived from an EMBL/GenBank/DDBJ whole genome shotgun (WGS) entry which is preliminary data.</text>
</comment>
<evidence type="ECO:0000313" key="11">
    <source>
        <dbReference type="Proteomes" id="UP000697127"/>
    </source>
</evidence>
<dbReference type="GO" id="GO:0005886">
    <property type="term" value="C:plasma membrane"/>
    <property type="evidence" value="ECO:0007669"/>
    <property type="project" value="UniProtKB-SubCell"/>
</dbReference>
<keyword evidence="7" id="KW-0325">Glycoprotein</keyword>
<dbReference type="PANTHER" id="PTHR31018">
    <property type="entry name" value="SPORULATION-SPECIFIC PROTEIN-RELATED"/>
    <property type="match status" value="1"/>
</dbReference>
<dbReference type="GO" id="GO:0009277">
    <property type="term" value="C:fungal-type cell wall"/>
    <property type="evidence" value="ECO:0007669"/>
    <property type="project" value="TreeGrafter"/>
</dbReference>
<feature type="domain" description="Receptor L-domain" evidence="9">
    <location>
        <begin position="58"/>
        <end position="132"/>
    </location>
</feature>
<reference evidence="10" key="1">
    <citation type="submission" date="2020-11" db="EMBL/GenBank/DDBJ databases">
        <title>Kefir isolates.</title>
        <authorList>
            <person name="Marcisauskas S."/>
            <person name="Kim Y."/>
            <person name="Blasche S."/>
        </authorList>
    </citation>
    <scope>NUCLEOTIDE SEQUENCE</scope>
    <source>
        <strain evidence="10">Olga-1</strain>
    </source>
</reference>
<comment type="similarity">
    <text evidence="3">Belongs to the SPS2 family.</text>
</comment>